<dbReference type="EMBL" id="FPAG01000005">
    <property type="protein sequence ID" value="SFS87702.1"/>
    <property type="molecule type" value="Genomic_DNA"/>
</dbReference>
<feature type="region of interest" description="Disordered" evidence="1">
    <location>
        <begin position="14"/>
        <end position="61"/>
    </location>
</feature>
<gene>
    <name evidence="2" type="ORF">SAMN04487906_2008</name>
</gene>
<name>A0A1I6TER0_9FLAO</name>
<protein>
    <submittedName>
        <fullName evidence="2">Uncharacterized protein</fullName>
    </submittedName>
</protein>
<proteinExistence type="predicted"/>
<reference evidence="2 3" key="1">
    <citation type="submission" date="2016-10" db="EMBL/GenBank/DDBJ databases">
        <authorList>
            <person name="de Groot N.N."/>
        </authorList>
    </citation>
    <scope>NUCLEOTIDE SEQUENCE [LARGE SCALE GENOMIC DNA]</scope>
    <source>
        <strain evidence="2 3">CGMCC 1.6114</strain>
    </source>
</reference>
<evidence type="ECO:0000313" key="3">
    <source>
        <dbReference type="Proteomes" id="UP000183209"/>
    </source>
</evidence>
<feature type="compositionally biased region" description="Polar residues" evidence="1">
    <location>
        <begin position="36"/>
        <end position="56"/>
    </location>
</feature>
<dbReference type="AlphaFoldDB" id="A0A1I6TER0"/>
<evidence type="ECO:0000313" key="2">
    <source>
        <dbReference type="EMBL" id="SFS87702.1"/>
    </source>
</evidence>
<organism evidence="2 3">
    <name type="scientific">Zhouia amylolytica</name>
    <dbReference type="NCBI Taxonomy" id="376730"/>
    <lineage>
        <taxon>Bacteria</taxon>
        <taxon>Pseudomonadati</taxon>
        <taxon>Bacteroidota</taxon>
        <taxon>Flavobacteriia</taxon>
        <taxon>Flavobacteriales</taxon>
        <taxon>Flavobacteriaceae</taxon>
        <taxon>Zhouia</taxon>
    </lineage>
</organism>
<sequence>MFIALPAYAYLSCSSGSDDSGSPSPNPDPTPDPTANCLQNGTNSSIGGNHGHTLTVSKEDVEAGTEKTYNIEGSADHNHTVIITASNFSSLKGNDSITVTSSSDDAHTHSITVSCA</sequence>
<feature type="compositionally biased region" description="Low complexity" evidence="1">
    <location>
        <begin position="14"/>
        <end position="23"/>
    </location>
</feature>
<evidence type="ECO:0000256" key="1">
    <source>
        <dbReference type="SAM" id="MobiDB-lite"/>
    </source>
</evidence>
<accession>A0A1I6TER0</accession>
<dbReference type="Proteomes" id="UP000183209">
    <property type="component" value="Unassembled WGS sequence"/>
</dbReference>